<dbReference type="Pfam" id="PF02098">
    <property type="entry name" value="His_binding"/>
    <property type="match status" value="1"/>
</dbReference>
<dbReference type="Proteomes" id="UP001321473">
    <property type="component" value="Unassembled WGS sequence"/>
</dbReference>
<dbReference type="GO" id="GO:0030682">
    <property type="term" value="P:symbiont-mediated perturbation of host defenses"/>
    <property type="evidence" value="ECO:0007669"/>
    <property type="project" value="InterPro"/>
</dbReference>
<dbReference type="SUPFAM" id="SSF50814">
    <property type="entry name" value="Lipocalins"/>
    <property type="match status" value="1"/>
</dbReference>
<proteinExistence type="predicted"/>
<gene>
    <name evidence="1" type="ORF">V5799_017160</name>
</gene>
<sequence>MPDLNPALGSYQDDRDCFPFKSHLHQIYRNFKSDPYFGGEAKCVKANPTGPLRNSQLHDTFEYGSNGVLKTKITVASTPGYTVGNLLEIQPRGSTPPFNFTVAYRDCDQCKVFRHSYIDNGTGCSYWVTDEALGEETTCCEFVYELLCGTSPKYQIYDESCQ</sequence>
<keyword evidence="2" id="KW-1185">Reference proteome</keyword>
<dbReference type="GO" id="GO:0043176">
    <property type="term" value="F:amine binding"/>
    <property type="evidence" value="ECO:0007669"/>
    <property type="project" value="InterPro"/>
</dbReference>
<dbReference type="AlphaFoldDB" id="A0AAQ4F368"/>
<name>A0AAQ4F368_AMBAM</name>
<protein>
    <recommendedName>
        <fullName evidence="3">Lipocalin</fullName>
    </recommendedName>
</protein>
<dbReference type="EMBL" id="JARKHS020007651">
    <property type="protein sequence ID" value="KAK8781499.1"/>
    <property type="molecule type" value="Genomic_DNA"/>
</dbReference>
<reference evidence="1 2" key="1">
    <citation type="journal article" date="2023" name="Arcadia Sci">
        <title>De novo assembly of a long-read Amblyomma americanum tick genome.</title>
        <authorList>
            <person name="Chou S."/>
            <person name="Poskanzer K.E."/>
            <person name="Rollins M."/>
            <person name="Thuy-Boun P.S."/>
        </authorList>
    </citation>
    <scope>NUCLEOTIDE SEQUENCE [LARGE SCALE GENOMIC DNA]</scope>
    <source>
        <strain evidence="1">F_SG_1</strain>
        <tissue evidence="1">Salivary glands</tissue>
    </source>
</reference>
<comment type="caution">
    <text evidence="1">The sequence shown here is derived from an EMBL/GenBank/DDBJ whole genome shotgun (WGS) entry which is preliminary data.</text>
</comment>
<dbReference type="InterPro" id="IPR012674">
    <property type="entry name" value="Calycin"/>
</dbReference>
<evidence type="ECO:0008006" key="3">
    <source>
        <dbReference type="Google" id="ProtNLM"/>
    </source>
</evidence>
<accession>A0AAQ4F368</accession>
<organism evidence="1 2">
    <name type="scientific">Amblyomma americanum</name>
    <name type="common">Lone star tick</name>
    <dbReference type="NCBI Taxonomy" id="6943"/>
    <lineage>
        <taxon>Eukaryota</taxon>
        <taxon>Metazoa</taxon>
        <taxon>Ecdysozoa</taxon>
        <taxon>Arthropoda</taxon>
        <taxon>Chelicerata</taxon>
        <taxon>Arachnida</taxon>
        <taxon>Acari</taxon>
        <taxon>Parasitiformes</taxon>
        <taxon>Ixodida</taxon>
        <taxon>Ixodoidea</taxon>
        <taxon>Ixodidae</taxon>
        <taxon>Amblyomminae</taxon>
        <taxon>Amblyomma</taxon>
    </lineage>
</organism>
<evidence type="ECO:0000313" key="1">
    <source>
        <dbReference type="EMBL" id="KAK8781499.1"/>
    </source>
</evidence>
<dbReference type="InterPro" id="IPR002970">
    <property type="entry name" value="Tick_his-bd"/>
</dbReference>
<evidence type="ECO:0000313" key="2">
    <source>
        <dbReference type="Proteomes" id="UP001321473"/>
    </source>
</evidence>
<dbReference type="Gene3D" id="2.40.128.20">
    <property type="match status" value="1"/>
</dbReference>